<dbReference type="PANTHER" id="PTHR33498">
    <property type="entry name" value="TRANSPOSASE FOR INSERTION SEQUENCE ELEMENT IS1557"/>
    <property type="match status" value="1"/>
</dbReference>
<evidence type="ECO:0000313" key="3">
    <source>
        <dbReference type="Proteomes" id="UP001262889"/>
    </source>
</evidence>
<evidence type="ECO:0000313" key="2">
    <source>
        <dbReference type="EMBL" id="MDT0645032.1"/>
    </source>
</evidence>
<feature type="non-terminal residue" evidence="2">
    <location>
        <position position="162"/>
    </location>
</feature>
<reference evidence="2 3" key="1">
    <citation type="submission" date="2023-09" db="EMBL/GenBank/DDBJ databases">
        <authorList>
            <person name="Rey-Velasco X."/>
        </authorList>
    </citation>
    <scope>NUCLEOTIDE SEQUENCE [LARGE SCALE GENOMIC DNA]</scope>
    <source>
        <strain evidence="2 3">F363</strain>
    </source>
</reference>
<sequence>MQRQYKDHLSDFKDWQEKKHARDYLIFPENMGPSLSIDETVLSQGELYTIITNRKAKGKKGALVAIIAGTKAEPIVKQLLQISSSLRHKVREITLDMAFSMKHIASKCFPKAIQVTDRFHVQKLAIEALQDLRIKHRWKAIDQENEQIQKSNAAGKKYIPEL</sequence>
<organism evidence="2 3">
    <name type="scientific">Autumnicola tepida</name>
    <dbReference type="NCBI Taxonomy" id="3075595"/>
    <lineage>
        <taxon>Bacteria</taxon>
        <taxon>Pseudomonadati</taxon>
        <taxon>Bacteroidota</taxon>
        <taxon>Flavobacteriia</taxon>
        <taxon>Flavobacteriales</taxon>
        <taxon>Flavobacteriaceae</taxon>
        <taxon>Autumnicola</taxon>
    </lineage>
</organism>
<dbReference type="PANTHER" id="PTHR33498:SF1">
    <property type="entry name" value="TRANSPOSASE FOR INSERTION SEQUENCE ELEMENT IS1557"/>
    <property type="match status" value="1"/>
</dbReference>
<proteinExistence type="predicted"/>
<feature type="domain" description="Transposase IS204/IS1001/IS1096/IS1165 DDE" evidence="1">
    <location>
        <begin position="35"/>
        <end position="151"/>
    </location>
</feature>
<protein>
    <submittedName>
        <fullName evidence="2">Transposase</fullName>
    </submittedName>
</protein>
<gene>
    <name evidence="2" type="ORF">RM553_19530</name>
</gene>
<evidence type="ECO:0000259" key="1">
    <source>
        <dbReference type="Pfam" id="PF01610"/>
    </source>
</evidence>
<accession>A0ABU3CF97</accession>
<dbReference type="Pfam" id="PF01610">
    <property type="entry name" value="DDE_Tnp_ISL3"/>
    <property type="match status" value="1"/>
</dbReference>
<dbReference type="InterPro" id="IPR002560">
    <property type="entry name" value="Transposase_DDE"/>
</dbReference>
<dbReference type="InterPro" id="IPR047951">
    <property type="entry name" value="Transpos_ISL3"/>
</dbReference>
<name>A0ABU3CF97_9FLAO</name>
<dbReference type="EMBL" id="JAVRHQ010000091">
    <property type="protein sequence ID" value="MDT0645032.1"/>
    <property type="molecule type" value="Genomic_DNA"/>
</dbReference>
<dbReference type="Proteomes" id="UP001262889">
    <property type="component" value="Unassembled WGS sequence"/>
</dbReference>
<keyword evidence="3" id="KW-1185">Reference proteome</keyword>
<comment type="caution">
    <text evidence="2">The sequence shown here is derived from an EMBL/GenBank/DDBJ whole genome shotgun (WGS) entry which is preliminary data.</text>
</comment>